<comment type="subcellular location">
    <subcellularLocation>
        <location evidence="1">Cell membrane</location>
        <topology evidence="1">Multi-pass membrane protein</topology>
    </subcellularLocation>
    <subcellularLocation>
        <location evidence="7">Membrane</location>
        <topology evidence="7">Multi-pass membrane protein</topology>
    </subcellularLocation>
</comment>
<dbReference type="EMBL" id="OV696686">
    <property type="protein sequence ID" value="CAH1233812.1"/>
    <property type="molecule type" value="Genomic_DNA"/>
</dbReference>
<evidence type="ECO:0000313" key="8">
    <source>
        <dbReference type="EMBL" id="CAH1233812.1"/>
    </source>
</evidence>
<evidence type="ECO:0000313" key="9">
    <source>
        <dbReference type="Proteomes" id="UP000838412"/>
    </source>
</evidence>
<feature type="transmembrane region" description="Helical" evidence="7">
    <location>
        <begin position="48"/>
        <end position="68"/>
    </location>
</feature>
<protein>
    <recommendedName>
        <fullName evidence="7">XK-related protein</fullName>
    </recommendedName>
</protein>
<evidence type="ECO:0000256" key="3">
    <source>
        <dbReference type="ARBA" id="ARBA00022475"/>
    </source>
</evidence>
<sequence length="160" mass="17258">MSLRVLSSSPSLLLQIVSRMLLFAVWKVPELGARVLAVGLCASAFRLWFTLPLGLHWLVMLAVMLVVVGDLHECVGVLIGGILAAVETFSINFSMTTTSTLGINLVLTLTGNVAMATAWYVLGTEENGYELTYLVTVVTCSVISAVLGGVYWKLFGEVKF</sequence>
<evidence type="ECO:0000256" key="5">
    <source>
        <dbReference type="ARBA" id="ARBA00022989"/>
    </source>
</evidence>
<dbReference type="InterPro" id="IPR050895">
    <property type="entry name" value="XK-related_scramblase"/>
</dbReference>
<keyword evidence="9" id="KW-1185">Reference proteome</keyword>
<dbReference type="Pfam" id="PF09815">
    <property type="entry name" value="XK-related"/>
    <property type="match status" value="1"/>
</dbReference>
<feature type="transmembrane region" description="Helical" evidence="7">
    <location>
        <begin position="101"/>
        <end position="122"/>
    </location>
</feature>
<dbReference type="InterPro" id="IPR018629">
    <property type="entry name" value="XK-rel"/>
</dbReference>
<accession>A0A8J9VGG1</accession>
<comment type="similarity">
    <text evidence="2 7">Belongs to the XK family.</text>
</comment>
<keyword evidence="3" id="KW-1003">Cell membrane</keyword>
<organism evidence="8 9">
    <name type="scientific">Branchiostoma lanceolatum</name>
    <name type="common">Common lancelet</name>
    <name type="synonym">Amphioxus lanceolatum</name>
    <dbReference type="NCBI Taxonomy" id="7740"/>
    <lineage>
        <taxon>Eukaryota</taxon>
        <taxon>Metazoa</taxon>
        <taxon>Chordata</taxon>
        <taxon>Cephalochordata</taxon>
        <taxon>Leptocardii</taxon>
        <taxon>Amphioxiformes</taxon>
        <taxon>Branchiostomatidae</taxon>
        <taxon>Branchiostoma</taxon>
    </lineage>
</organism>
<dbReference type="Proteomes" id="UP000838412">
    <property type="component" value="Chromosome 1"/>
</dbReference>
<feature type="transmembrane region" description="Helical" evidence="7">
    <location>
        <begin position="75"/>
        <end position="95"/>
    </location>
</feature>
<reference evidence="8" key="1">
    <citation type="submission" date="2022-01" db="EMBL/GenBank/DDBJ databases">
        <authorList>
            <person name="Braso-Vives M."/>
        </authorList>
    </citation>
    <scope>NUCLEOTIDE SEQUENCE</scope>
</reference>
<dbReference type="PANTHER" id="PTHR16024:SF28">
    <property type="entry name" value="XK-RELATED PROTEIN"/>
    <property type="match status" value="1"/>
</dbReference>
<keyword evidence="6 7" id="KW-0472">Membrane</keyword>
<feature type="transmembrane region" description="Helical" evidence="7">
    <location>
        <begin position="131"/>
        <end position="152"/>
    </location>
</feature>
<keyword evidence="5 7" id="KW-1133">Transmembrane helix</keyword>
<evidence type="ECO:0000256" key="2">
    <source>
        <dbReference type="ARBA" id="ARBA00008789"/>
    </source>
</evidence>
<name>A0A8J9VGG1_BRALA</name>
<evidence type="ECO:0000256" key="1">
    <source>
        <dbReference type="ARBA" id="ARBA00004651"/>
    </source>
</evidence>
<gene>
    <name evidence="8" type="primary">Hypp832</name>
    <name evidence="8" type="ORF">BLAG_LOCUS2450</name>
</gene>
<keyword evidence="4 7" id="KW-0812">Transmembrane</keyword>
<evidence type="ECO:0000256" key="4">
    <source>
        <dbReference type="ARBA" id="ARBA00022692"/>
    </source>
</evidence>
<evidence type="ECO:0000256" key="7">
    <source>
        <dbReference type="RuleBase" id="RU910716"/>
    </source>
</evidence>
<dbReference type="AlphaFoldDB" id="A0A8J9VGG1"/>
<dbReference type="PANTHER" id="PTHR16024">
    <property type="entry name" value="XK-RELATED PROTEIN"/>
    <property type="match status" value="1"/>
</dbReference>
<proteinExistence type="inferred from homology"/>
<dbReference type="GO" id="GO:0005886">
    <property type="term" value="C:plasma membrane"/>
    <property type="evidence" value="ECO:0007669"/>
    <property type="project" value="UniProtKB-SubCell"/>
</dbReference>
<evidence type="ECO:0000256" key="6">
    <source>
        <dbReference type="ARBA" id="ARBA00023136"/>
    </source>
</evidence>